<dbReference type="AlphaFoldDB" id="A0A1F6MQ53"/>
<evidence type="ECO:0000313" key="3">
    <source>
        <dbReference type="Proteomes" id="UP000177457"/>
    </source>
</evidence>
<comment type="caution">
    <text evidence="2">The sequence shown here is derived from an EMBL/GenBank/DDBJ whole genome shotgun (WGS) entry which is preliminary data.</text>
</comment>
<keyword evidence="1" id="KW-1133">Transmembrane helix</keyword>
<feature type="transmembrane region" description="Helical" evidence="1">
    <location>
        <begin position="106"/>
        <end position="128"/>
    </location>
</feature>
<gene>
    <name evidence="2" type="ORF">A3C90_02355</name>
</gene>
<reference evidence="2 3" key="1">
    <citation type="journal article" date="2016" name="Nat. Commun.">
        <title>Thousands of microbial genomes shed light on interconnected biogeochemical processes in an aquifer system.</title>
        <authorList>
            <person name="Anantharaman K."/>
            <person name="Brown C.T."/>
            <person name="Hug L.A."/>
            <person name="Sharon I."/>
            <person name="Castelle C.J."/>
            <person name="Probst A.J."/>
            <person name="Thomas B.C."/>
            <person name="Singh A."/>
            <person name="Wilkins M.J."/>
            <person name="Karaoz U."/>
            <person name="Brodie E.L."/>
            <person name="Williams K.H."/>
            <person name="Hubbard S.S."/>
            <person name="Banfield J.F."/>
        </authorList>
    </citation>
    <scope>NUCLEOTIDE SEQUENCE [LARGE SCALE GENOMIC DNA]</scope>
</reference>
<evidence type="ECO:0000256" key="1">
    <source>
        <dbReference type="SAM" id="Phobius"/>
    </source>
</evidence>
<sequence>MFVLGVAVGTAVTFWITADVDVIGDYGAYVVAPMIMLMWALLASFLTFFPLETLLEDIEARVSGYRNRSDYLGWDWEEMFASAVTTAVAFLCWFGAIAALNHFGEWYLHVSWWTTIVVCAGYATPHIWPHIKKICSRLRDRLEERRTRIRQ</sequence>
<feature type="transmembrane region" description="Helical" evidence="1">
    <location>
        <begin position="28"/>
        <end position="51"/>
    </location>
</feature>
<accession>A0A1F6MQ53</accession>
<keyword evidence="1" id="KW-0812">Transmembrane</keyword>
<dbReference type="Proteomes" id="UP000177457">
    <property type="component" value="Unassembled WGS sequence"/>
</dbReference>
<dbReference type="EMBL" id="MFQE01000015">
    <property type="protein sequence ID" value="OGH73801.1"/>
    <property type="molecule type" value="Genomic_DNA"/>
</dbReference>
<organism evidence="2 3">
    <name type="scientific">Candidatus Magasanikbacteria bacterium RIFCSPHIGHO2_02_FULL_51_14</name>
    <dbReference type="NCBI Taxonomy" id="1798683"/>
    <lineage>
        <taxon>Bacteria</taxon>
        <taxon>Candidatus Magasanikiibacteriota</taxon>
    </lineage>
</organism>
<feature type="transmembrane region" description="Helical" evidence="1">
    <location>
        <begin position="79"/>
        <end position="100"/>
    </location>
</feature>
<protein>
    <submittedName>
        <fullName evidence="2">Uncharacterized protein</fullName>
    </submittedName>
</protein>
<proteinExistence type="predicted"/>
<name>A0A1F6MQ53_9BACT</name>
<evidence type="ECO:0000313" key="2">
    <source>
        <dbReference type="EMBL" id="OGH73801.1"/>
    </source>
</evidence>
<keyword evidence="1" id="KW-0472">Membrane</keyword>